<dbReference type="CDD" id="cd08010">
    <property type="entry name" value="MltG_like"/>
    <property type="match status" value="1"/>
</dbReference>
<evidence type="ECO:0000256" key="1">
    <source>
        <dbReference type="ARBA" id="ARBA00022475"/>
    </source>
</evidence>
<accession>A0A3S0U1F9</accession>
<dbReference type="Pfam" id="PF02618">
    <property type="entry name" value="YceG"/>
    <property type="match status" value="1"/>
</dbReference>
<gene>
    <name evidence="7 8" type="primary">mltG</name>
    <name evidence="8" type="ORF">EKD02_05285</name>
</gene>
<evidence type="ECO:0000256" key="3">
    <source>
        <dbReference type="ARBA" id="ARBA00022989"/>
    </source>
</evidence>
<reference evidence="8 9" key="1">
    <citation type="submission" date="2018-12" db="EMBL/GenBank/DDBJ databases">
        <authorList>
            <person name="Lunina O.N."/>
            <person name="Grouzdev D.S."/>
            <person name="Gorlenko V.M."/>
            <person name="Savvichev A.S."/>
        </authorList>
    </citation>
    <scope>NUCLEOTIDE SEQUENCE [LARGE SCALE GENOMIC DNA]</scope>
    <source>
        <strain evidence="8 9">BrKhr-17</strain>
    </source>
</reference>
<comment type="function">
    <text evidence="7">Functions as a peptidoglycan terminase that cleaves nascent peptidoglycan strands endolytically to terminate their elongation.</text>
</comment>
<keyword evidence="4 7" id="KW-0472">Membrane</keyword>
<dbReference type="Gene3D" id="3.30.160.60">
    <property type="entry name" value="Classic Zinc Finger"/>
    <property type="match status" value="1"/>
</dbReference>
<comment type="similarity">
    <text evidence="7">Belongs to the transglycosylase MltG family.</text>
</comment>
<evidence type="ECO:0000256" key="4">
    <source>
        <dbReference type="ARBA" id="ARBA00023136"/>
    </source>
</evidence>
<dbReference type="EC" id="4.2.2.29" evidence="7"/>
<keyword evidence="1 7" id="KW-1003">Cell membrane</keyword>
<keyword evidence="2 7" id="KW-0812">Transmembrane</keyword>
<name>A0A3S0U1F9_CHLPH</name>
<comment type="catalytic activity">
    <reaction evidence="7">
        <text>a peptidoglycan chain = a peptidoglycan chain with N-acetyl-1,6-anhydromuramyl-[peptide] at the reducing end + a peptidoglycan chain with N-acetylglucosamine at the non-reducing end.</text>
        <dbReference type="EC" id="4.2.2.29"/>
    </reaction>
</comment>
<dbReference type="Gene3D" id="3.30.1490.480">
    <property type="entry name" value="Endolytic murein transglycosylase"/>
    <property type="match status" value="1"/>
</dbReference>
<dbReference type="HAMAP" id="MF_02065">
    <property type="entry name" value="MltG"/>
    <property type="match status" value="1"/>
</dbReference>
<feature type="site" description="Important for catalytic activity" evidence="7">
    <location>
        <position position="206"/>
    </location>
</feature>
<feature type="transmembrane region" description="Helical" evidence="7">
    <location>
        <begin position="12"/>
        <end position="32"/>
    </location>
</feature>
<proteinExistence type="inferred from homology"/>
<dbReference type="NCBIfam" id="TIGR00247">
    <property type="entry name" value="endolytic transglycosylase MltG"/>
    <property type="match status" value="1"/>
</dbReference>
<evidence type="ECO:0000313" key="9">
    <source>
        <dbReference type="Proteomes" id="UP000279908"/>
    </source>
</evidence>
<dbReference type="Proteomes" id="UP000279908">
    <property type="component" value="Unassembled WGS sequence"/>
</dbReference>
<comment type="caution">
    <text evidence="8">The sequence shown here is derived from an EMBL/GenBank/DDBJ whole genome shotgun (WGS) entry which is preliminary data.</text>
</comment>
<evidence type="ECO:0000256" key="6">
    <source>
        <dbReference type="ARBA" id="ARBA00023316"/>
    </source>
</evidence>
<organism evidence="8 9">
    <name type="scientific">Chlorobium phaeovibrioides</name>
    <dbReference type="NCBI Taxonomy" id="1094"/>
    <lineage>
        <taxon>Bacteria</taxon>
        <taxon>Pseudomonadati</taxon>
        <taxon>Chlorobiota</taxon>
        <taxon>Chlorobiia</taxon>
        <taxon>Chlorobiales</taxon>
        <taxon>Chlorobiaceae</taxon>
        <taxon>Chlorobium/Pelodictyon group</taxon>
        <taxon>Chlorobium</taxon>
    </lineage>
</organism>
<dbReference type="PANTHER" id="PTHR30518:SF2">
    <property type="entry name" value="ENDOLYTIC MUREIN TRANSGLYCOSYLASE"/>
    <property type="match status" value="1"/>
</dbReference>
<dbReference type="AlphaFoldDB" id="A0A3S0U1F9"/>
<dbReference type="RefSeq" id="WP_126341729.1">
    <property type="nucleotide sequence ID" value="NZ_RXYJ01000002.1"/>
</dbReference>
<comment type="subcellular location">
    <subcellularLocation>
        <location evidence="7">Cell membrane</location>
        <topology evidence="7">Single-pass membrane protein</topology>
    </subcellularLocation>
</comment>
<keyword evidence="3 7" id="KW-1133">Transmembrane helix</keyword>
<evidence type="ECO:0000256" key="7">
    <source>
        <dbReference type="HAMAP-Rule" id="MF_02065"/>
    </source>
</evidence>
<dbReference type="GO" id="GO:0009252">
    <property type="term" value="P:peptidoglycan biosynthetic process"/>
    <property type="evidence" value="ECO:0007669"/>
    <property type="project" value="UniProtKB-UniRule"/>
</dbReference>
<evidence type="ECO:0000256" key="5">
    <source>
        <dbReference type="ARBA" id="ARBA00023239"/>
    </source>
</evidence>
<dbReference type="GO" id="GO:0071555">
    <property type="term" value="P:cell wall organization"/>
    <property type="evidence" value="ECO:0007669"/>
    <property type="project" value="UniProtKB-KW"/>
</dbReference>
<keyword evidence="5 7" id="KW-0456">Lyase</keyword>
<dbReference type="GO" id="GO:0005886">
    <property type="term" value="C:plasma membrane"/>
    <property type="evidence" value="ECO:0007669"/>
    <property type="project" value="UniProtKB-SubCell"/>
</dbReference>
<evidence type="ECO:0000313" key="8">
    <source>
        <dbReference type="EMBL" id="RTY38199.1"/>
    </source>
</evidence>
<dbReference type="EMBL" id="RXYK01000006">
    <property type="protein sequence ID" value="RTY38199.1"/>
    <property type="molecule type" value="Genomic_DNA"/>
</dbReference>
<dbReference type="PANTHER" id="PTHR30518">
    <property type="entry name" value="ENDOLYTIC MUREIN TRANSGLYCOSYLASE"/>
    <property type="match status" value="1"/>
</dbReference>
<dbReference type="GO" id="GO:0008932">
    <property type="term" value="F:lytic endotransglycosylase activity"/>
    <property type="evidence" value="ECO:0007669"/>
    <property type="project" value="UniProtKB-UniRule"/>
</dbReference>
<dbReference type="InterPro" id="IPR003770">
    <property type="entry name" value="MLTG-like"/>
</dbReference>
<keyword evidence="6 7" id="KW-0961">Cell wall biogenesis/degradation</keyword>
<evidence type="ECO:0000256" key="2">
    <source>
        <dbReference type="ARBA" id="ARBA00022692"/>
    </source>
</evidence>
<protein>
    <recommendedName>
        <fullName evidence="7">Endolytic murein transglycosylase</fullName>
        <ecNumber evidence="7">4.2.2.29</ecNumber>
    </recommendedName>
    <alternativeName>
        <fullName evidence="7">Peptidoglycan lytic transglycosylase</fullName>
    </alternativeName>
    <alternativeName>
        <fullName evidence="7">Peptidoglycan polymerization terminase</fullName>
    </alternativeName>
</protein>
<sequence length="324" mass="36138">MPSPSNLRSHLLRTVILILAAAAGVILFLPGLNTAPESTRLQIHRGTPFSTIVRDLETNGAITVRWPLKVIGRLVPSLHNIKPGRYLIPPGLSNIGLLQYLHRHDQDEVRVTIPEGLDISATAAIISRHLDIDSTSFACEATKRKLEGYLFPGTYNFPWASTPGEAQEFLLRQFHRFFSDSLRSVAEGKGLDENALLTLASIVEAETPLDEEKPLVASVYLNRLRKNMPLQADPTIQYAIPGPRRRLYYKDLRTDSPYNTYLHRGLPPGPICSPGAQSILAVLNPAETSYLYFVATGKGGHNFSTTLSAHNRNIRRYRANRDRR</sequence>